<evidence type="ECO:0000313" key="3">
    <source>
        <dbReference type="Proteomes" id="UP000033066"/>
    </source>
</evidence>
<sequence length="134" mass="15401">MPEQPKKSRSLIPLYIVITLFYIVIAFQGSENSVLLESVSEESDFQVNLTKDITYKFWIDNPNGPEKVNVTISKDSYIALQNTFVLTQPRKSYFPENPEFTVKESGVYHVHAKPLNSGTVYMEIEELEVKNHND</sequence>
<name>A0A0E3WWV5_METBA</name>
<keyword evidence="1" id="KW-1133">Transmembrane helix</keyword>
<gene>
    <name evidence="2" type="ORF">MSBR3_1771</name>
</gene>
<dbReference type="PATRIC" id="fig|1434107.4.peg.2283"/>
<dbReference type="Proteomes" id="UP000033066">
    <property type="component" value="Chromosome"/>
</dbReference>
<dbReference type="RefSeq" id="WP_048107783.1">
    <property type="nucleotide sequence ID" value="NZ_CP009517.1"/>
</dbReference>
<dbReference type="HOGENOM" id="CLU_1891408_0_0_2"/>
<dbReference type="AlphaFoldDB" id="A0A0E3WWV5"/>
<organism evidence="2 3">
    <name type="scientific">Methanosarcina barkeri 3</name>
    <dbReference type="NCBI Taxonomy" id="1434107"/>
    <lineage>
        <taxon>Archaea</taxon>
        <taxon>Methanobacteriati</taxon>
        <taxon>Methanobacteriota</taxon>
        <taxon>Stenosarchaea group</taxon>
        <taxon>Methanomicrobia</taxon>
        <taxon>Methanosarcinales</taxon>
        <taxon>Methanosarcinaceae</taxon>
        <taxon>Methanosarcina</taxon>
    </lineage>
</organism>
<evidence type="ECO:0000313" key="2">
    <source>
        <dbReference type="EMBL" id="AKB82349.1"/>
    </source>
</evidence>
<keyword evidence="1" id="KW-0472">Membrane</keyword>
<evidence type="ECO:0000256" key="1">
    <source>
        <dbReference type="SAM" id="Phobius"/>
    </source>
</evidence>
<keyword evidence="1" id="KW-0812">Transmembrane</keyword>
<dbReference type="GeneID" id="24789325"/>
<dbReference type="OrthoDB" id="137835at2157"/>
<feature type="transmembrane region" description="Helical" evidence="1">
    <location>
        <begin position="12"/>
        <end position="30"/>
    </location>
</feature>
<reference evidence="2" key="1">
    <citation type="submission" date="2014-07" db="EMBL/GenBank/DDBJ databases">
        <title>Methanogenic archaea and the global carbon cycle.</title>
        <authorList>
            <person name="Henriksen J.R."/>
            <person name="Luke J."/>
            <person name="Reinhart S."/>
            <person name="Benedict M.N."/>
            <person name="Youngblut N.D."/>
            <person name="Metcalf M.E."/>
            <person name="Whitaker R.J."/>
            <person name="Metcalf W.W."/>
        </authorList>
    </citation>
    <scope>NUCLEOTIDE SEQUENCE [LARGE SCALE GENOMIC DNA]</scope>
    <source>
        <strain evidence="2">3</strain>
    </source>
</reference>
<keyword evidence="3" id="KW-1185">Reference proteome</keyword>
<accession>A0A0E3WWV5</accession>
<dbReference type="KEGG" id="mbak:MSBR3_1771"/>
<dbReference type="EMBL" id="CP009517">
    <property type="protein sequence ID" value="AKB82349.1"/>
    <property type="molecule type" value="Genomic_DNA"/>
</dbReference>
<protein>
    <submittedName>
        <fullName evidence="2">Uncharacterized protein</fullName>
    </submittedName>
</protein>
<proteinExistence type="predicted"/>